<dbReference type="GO" id="GO:0005886">
    <property type="term" value="C:plasma membrane"/>
    <property type="evidence" value="ECO:0007669"/>
    <property type="project" value="UniProtKB-SubCell"/>
</dbReference>
<dbReference type="AlphaFoldDB" id="A0A2Y8ZMA8"/>
<keyword evidence="2" id="KW-1133">Transmembrane helix</keyword>
<evidence type="ECO:0000259" key="4">
    <source>
        <dbReference type="PROSITE" id="PS51202"/>
    </source>
</evidence>
<dbReference type="PROSITE" id="PS51201">
    <property type="entry name" value="RCK_N"/>
    <property type="match status" value="1"/>
</dbReference>
<keyword evidence="2" id="KW-0812">Transmembrane</keyword>
<feature type="transmembrane region" description="Helical" evidence="2">
    <location>
        <begin position="348"/>
        <end position="368"/>
    </location>
</feature>
<feature type="domain" description="RCK N-terminal" evidence="3">
    <location>
        <begin position="349"/>
        <end position="477"/>
    </location>
</feature>
<reference evidence="6" key="1">
    <citation type="submission" date="2016-10" db="EMBL/GenBank/DDBJ databases">
        <authorList>
            <person name="Varghese N."/>
            <person name="Submissions S."/>
        </authorList>
    </citation>
    <scope>NUCLEOTIDE SEQUENCE [LARGE SCALE GENOMIC DNA]</scope>
    <source>
        <strain evidence="6">DSM 22951</strain>
    </source>
</reference>
<dbReference type="Gene3D" id="1.10.287.70">
    <property type="match status" value="1"/>
</dbReference>
<accession>A0A2Y8ZMA8</accession>
<evidence type="ECO:0000259" key="3">
    <source>
        <dbReference type="PROSITE" id="PS51201"/>
    </source>
</evidence>
<dbReference type="Pfam" id="PF02254">
    <property type="entry name" value="TrkA_N"/>
    <property type="match status" value="2"/>
</dbReference>
<dbReference type="SUPFAM" id="SSF51735">
    <property type="entry name" value="NAD(P)-binding Rossmann-fold domains"/>
    <property type="match status" value="2"/>
</dbReference>
<dbReference type="PANTHER" id="PTHR43833">
    <property type="entry name" value="POTASSIUM CHANNEL PROTEIN 2-RELATED-RELATED"/>
    <property type="match status" value="1"/>
</dbReference>
<dbReference type="GO" id="GO:0006813">
    <property type="term" value="P:potassium ion transport"/>
    <property type="evidence" value="ECO:0007669"/>
    <property type="project" value="InterPro"/>
</dbReference>
<gene>
    <name evidence="5" type="ORF">SAMN04489750_0825</name>
</gene>
<dbReference type="PANTHER" id="PTHR43833:SF11">
    <property type="entry name" value="VOLTAGE-GATED POTASSIUM CHANNEL KCH"/>
    <property type="match status" value="1"/>
</dbReference>
<dbReference type="InterPro" id="IPR036291">
    <property type="entry name" value="NAD(P)-bd_dom_sf"/>
</dbReference>
<keyword evidence="6" id="KW-1185">Reference proteome</keyword>
<feature type="transmembrane region" description="Helical" evidence="2">
    <location>
        <begin position="307"/>
        <end position="327"/>
    </location>
</feature>
<evidence type="ECO:0000256" key="1">
    <source>
        <dbReference type="ARBA" id="ARBA00004651"/>
    </source>
</evidence>
<evidence type="ECO:0000313" key="5">
    <source>
        <dbReference type="EMBL" id="SSA33541.1"/>
    </source>
</evidence>
<sequence>MPGHVVVCGFSGFALRLLEQLLDSGEQVVLLVPALDAGVAAAQSRWGVRVVTAQFGVTSALAECETARAQAVVCVSDDERWNLEIALLAEQLAPSARIVTQLSNATVGTAMADGSGRHVVLDVATLATPSVVEACLGQTVHDIDVAGTTFVVATFPVSADASLRARFGDLAPVAVIGAGGEVSACPGRDHIVRSGERAVMIGTAEDFARQRLALPQPARPARDVARRPLPHRLLHSAETFARDANPNLFRMAAVLATLLCISTIVLWLGYRKPGMSALDALYFSSETIATVGYGDFNFATQPPWLRLWSILLMFAGVTTTAIVMAFLADVLISRRLSHGAARTRARRMSGHTIVVGLGAFGMSVTSALRQRGEQVVLVERAEHTRFSETAAGLDVPVIYGDAALPDTMSSAGLGRARAVAVVTSSDLTNIEVAIAVRTLLGPRWGTPTDDGVPVVLRIFDRDLAGAVVNRFGFQNVRPTVELAVPWFVGAALGLHVLGTFSVQGESFMVGRFEVGDGLDAVTMDELSARTRVIAIRRTNGSLEHSPRREASFAAGDLAYLVGPYAELLAVLRRGRTVGGA</sequence>
<dbReference type="InterPro" id="IPR006037">
    <property type="entry name" value="RCK_C"/>
</dbReference>
<evidence type="ECO:0000313" key="6">
    <source>
        <dbReference type="Proteomes" id="UP000250028"/>
    </source>
</evidence>
<feature type="domain" description="RCK C-terminal" evidence="4">
    <location>
        <begin position="497"/>
        <end position="576"/>
    </location>
</feature>
<dbReference type="OrthoDB" id="440986at2"/>
<dbReference type="RefSeq" id="WP_109684228.1">
    <property type="nucleotide sequence ID" value="NZ_QGDN01000001.1"/>
</dbReference>
<proteinExistence type="predicted"/>
<feature type="transmembrane region" description="Helical" evidence="2">
    <location>
        <begin position="248"/>
        <end position="270"/>
    </location>
</feature>
<keyword evidence="2" id="KW-0472">Membrane</keyword>
<dbReference type="Proteomes" id="UP000250028">
    <property type="component" value="Unassembled WGS sequence"/>
</dbReference>
<comment type="subcellular location">
    <subcellularLocation>
        <location evidence="1">Cell membrane</location>
        <topology evidence="1">Multi-pass membrane protein</topology>
    </subcellularLocation>
</comment>
<dbReference type="PROSITE" id="PS51202">
    <property type="entry name" value="RCK_C"/>
    <property type="match status" value="1"/>
</dbReference>
<dbReference type="InterPro" id="IPR013099">
    <property type="entry name" value="K_chnl_dom"/>
</dbReference>
<dbReference type="InterPro" id="IPR003148">
    <property type="entry name" value="RCK_N"/>
</dbReference>
<dbReference type="EMBL" id="UESZ01000001">
    <property type="protein sequence ID" value="SSA33541.1"/>
    <property type="molecule type" value="Genomic_DNA"/>
</dbReference>
<dbReference type="InterPro" id="IPR050721">
    <property type="entry name" value="Trk_Ktr_HKT_K-transport"/>
</dbReference>
<dbReference type="Pfam" id="PF07885">
    <property type="entry name" value="Ion_trans_2"/>
    <property type="match status" value="1"/>
</dbReference>
<protein>
    <submittedName>
        <fullName evidence="5">Trk K+ transport system, NAD-binding component</fullName>
    </submittedName>
</protein>
<dbReference type="GO" id="GO:0008324">
    <property type="term" value="F:monoatomic cation transmembrane transporter activity"/>
    <property type="evidence" value="ECO:0007669"/>
    <property type="project" value="InterPro"/>
</dbReference>
<dbReference type="SUPFAM" id="SSF81324">
    <property type="entry name" value="Voltage-gated potassium channels"/>
    <property type="match status" value="1"/>
</dbReference>
<name>A0A2Y8ZMA8_9MICO</name>
<evidence type="ECO:0000256" key="2">
    <source>
        <dbReference type="SAM" id="Phobius"/>
    </source>
</evidence>
<dbReference type="Gene3D" id="3.40.50.720">
    <property type="entry name" value="NAD(P)-binding Rossmann-like Domain"/>
    <property type="match status" value="2"/>
</dbReference>
<organism evidence="5 6">
    <name type="scientific">Branchiibius hedensis</name>
    <dbReference type="NCBI Taxonomy" id="672460"/>
    <lineage>
        <taxon>Bacteria</taxon>
        <taxon>Bacillati</taxon>
        <taxon>Actinomycetota</taxon>
        <taxon>Actinomycetes</taxon>
        <taxon>Micrococcales</taxon>
        <taxon>Dermacoccaceae</taxon>
        <taxon>Branchiibius</taxon>
    </lineage>
</organism>